<feature type="domain" description="HTH tetR-type" evidence="7">
    <location>
        <begin position="8"/>
        <end position="68"/>
    </location>
</feature>
<evidence type="ECO:0000256" key="2">
    <source>
        <dbReference type="ARBA" id="ARBA00023015"/>
    </source>
</evidence>
<dbReference type="InterPro" id="IPR050109">
    <property type="entry name" value="HTH-type_TetR-like_transc_reg"/>
</dbReference>
<dbReference type="PANTHER" id="PTHR30055">
    <property type="entry name" value="HTH-TYPE TRANSCRIPTIONAL REGULATOR RUTR"/>
    <property type="match status" value="1"/>
</dbReference>
<protein>
    <submittedName>
        <fullName evidence="8">HTH-type transcriptional repressor KstR2</fullName>
    </submittedName>
</protein>
<keyword evidence="1" id="KW-0678">Repressor</keyword>
<dbReference type="InterPro" id="IPR001647">
    <property type="entry name" value="HTH_TetR"/>
</dbReference>
<keyword evidence="2" id="KW-0805">Transcription regulation</keyword>
<feature type="DNA-binding region" description="H-T-H motif" evidence="5">
    <location>
        <begin position="31"/>
        <end position="50"/>
    </location>
</feature>
<dbReference type="SUPFAM" id="SSF48498">
    <property type="entry name" value="Tetracyclin repressor-like, C-terminal domain"/>
    <property type="match status" value="1"/>
</dbReference>
<feature type="compositionally biased region" description="Basic and acidic residues" evidence="6">
    <location>
        <begin position="232"/>
        <end position="260"/>
    </location>
</feature>
<organism evidence="8 9">
    <name type="scientific">Candidatus Accumulibacter phosphatis</name>
    <dbReference type="NCBI Taxonomy" id="327160"/>
    <lineage>
        <taxon>Bacteria</taxon>
        <taxon>Pseudomonadati</taxon>
        <taxon>Pseudomonadota</taxon>
        <taxon>Betaproteobacteria</taxon>
        <taxon>Candidatus Accumulibacter</taxon>
    </lineage>
</organism>
<evidence type="ECO:0000313" key="8">
    <source>
        <dbReference type="EMBL" id="KFB70340.1"/>
    </source>
</evidence>
<reference evidence="8 9" key="1">
    <citation type="submission" date="2014-02" db="EMBL/GenBank/DDBJ databases">
        <title>Expanding our view of genomic diversity in Candidatus Accumulibacter clades.</title>
        <authorList>
            <person name="Skennerton C.T."/>
            <person name="Barr J.J."/>
            <person name="Slater F.R."/>
            <person name="Bond P.L."/>
            <person name="Tyson G.W."/>
        </authorList>
    </citation>
    <scope>NUCLEOTIDE SEQUENCE [LARGE SCALE GENOMIC DNA]</scope>
    <source>
        <strain evidence="9">BA-91</strain>
    </source>
</reference>
<dbReference type="PROSITE" id="PS50977">
    <property type="entry name" value="HTH_TETR_2"/>
    <property type="match status" value="1"/>
</dbReference>
<dbReference type="Pfam" id="PF00440">
    <property type="entry name" value="TetR_N"/>
    <property type="match status" value="1"/>
</dbReference>
<proteinExistence type="predicted"/>
<dbReference type="AlphaFoldDB" id="A0A084Y6J6"/>
<evidence type="ECO:0000256" key="1">
    <source>
        <dbReference type="ARBA" id="ARBA00022491"/>
    </source>
</evidence>
<dbReference type="Gene3D" id="1.10.357.10">
    <property type="entry name" value="Tetracycline Repressor, domain 2"/>
    <property type="match status" value="1"/>
</dbReference>
<dbReference type="Pfam" id="PF17939">
    <property type="entry name" value="TetR_C_30"/>
    <property type="match status" value="1"/>
</dbReference>
<dbReference type="EMBL" id="JDVG02000716">
    <property type="protein sequence ID" value="KFB70340.1"/>
    <property type="molecule type" value="Genomic_DNA"/>
</dbReference>
<evidence type="ECO:0000256" key="6">
    <source>
        <dbReference type="SAM" id="MobiDB-lite"/>
    </source>
</evidence>
<dbReference type="PANTHER" id="PTHR30055:SF235">
    <property type="entry name" value="TRANSCRIPTIONAL REGULATORY PROTEIN"/>
    <property type="match status" value="1"/>
</dbReference>
<dbReference type="Proteomes" id="UP000020077">
    <property type="component" value="Unassembled WGS sequence"/>
</dbReference>
<accession>A0A084Y6J6</accession>
<comment type="caution">
    <text evidence="8">The sequence shown here is derived from an EMBL/GenBank/DDBJ whole genome shotgun (WGS) entry which is preliminary data.</text>
</comment>
<dbReference type="SUPFAM" id="SSF46689">
    <property type="entry name" value="Homeodomain-like"/>
    <property type="match status" value="1"/>
</dbReference>
<sequence length="260" mass="29166">MSDQKNGSDTRERILDVAERLFMENGYEATSMRTITGAAEVNLAAVNYHFGSKEALLREVFRRRLAWLNHERLQALDKLEEQAAGAPLKPSQILEAFFGTLLRMGENPALGGMVFLRLLGRTLTEPAEFIRTFFAGEYAEVIDRYKLALFSALPDVPKAEIVWRLHFMLGAMSYAIAGTDVLQVVTGCEVGDLAGEEVTDETDDTVLARRLAQRLMPFLLGGLRAPLPQFDDVQRTKKKEPLPKTARDTREKTPDQDPRP</sequence>
<evidence type="ECO:0000256" key="4">
    <source>
        <dbReference type="ARBA" id="ARBA00023163"/>
    </source>
</evidence>
<dbReference type="InterPro" id="IPR036271">
    <property type="entry name" value="Tet_transcr_reg_TetR-rel_C_sf"/>
</dbReference>
<keyword evidence="4" id="KW-0804">Transcription</keyword>
<dbReference type="InterPro" id="IPR023772">
    <property type="entry name" value="DNA-bd_HTH_TetR-type_CS"/>
</dbReference>
<name>A0A084Y6J6_9PROT</name>
<keyword evidence="3 5" id="KW-0238">DNA-binding</keyword>
<evidence type="ECO:0000259" key="7">
    <source>
        <dbReference type="PROSITE" id="PS50977"/>
    </source>
</evidence>
<evidence type="ECO:0000313" key="9">
    <source>
        <dbReference type="Proteomes" id="UP000020077"/>
    </source>
</evidence>
<dbReference type="PRINTS" id="PR00455">
    <property type="entry name" value="HTHTETR"/>
</dbReference>
<dbReference type="GO" id="GO:0003700">
    <property type="term" value="F:DNA-binding transcription factor activity"/>
    <property type="evidence" value="ECO:0007669"/>
    <property type="project" value="TreeGrafter"/>
</dbReference>
<evidence type="ECO:0000256" key="5">
    <source>
        <dbReference type="PROSITE-ProRule" id="PRU00335"/>
    </source>
</evidence>
<feature type="region of interest" description="Disordered" evidence="6">
    <location>
        <begin position="230"/>
        <end position="260"/>
    </location>
</feature>
<dbReference type="GO" id="GO:0000976">
    <property type="term" value="F:transcription cis-regulatory region binding"/>
    <property type="evidence" value="ECO:0007669"/>
    <property type="project" value="TreeGrafter"/>
</dbReference>
<dbReference type="InterPro" id="IPR041586">
    <property type="entry name" value="PsrA_TetR_C"/>
</dbReference>
<dbReference type="InterPro" id="IPR009057">
    <property type="entry name" value="Homeodomain-like_sf"/>
</dbReference>
<dbReference type="PROSITE" id="PS01081">
    <property type="entry name" value="HTH_TETR_1"/>
    <property type="match status" value="1"/>
</dbReference>
<evidence type="ECO:0000256" key="3">
    <source>
        <dbReference type="ARBA" id="ARBA00023125"/>
    </source>
</evidence>
<gene>
    <name evidence="8" type="primary">kstR2_2</name>
    <name evidence="8" type="ORF">AW09_004572</name>
</gene>